<evidence type="ECO:0000313" key="5">
    <source>
        <dbReference type="Proteomes" id="UP000036367"/>
    </source>
</evidence>
<dbReference type="EMBL" id="LECT01000016">
    <property type="protein sequence ID" value="KLU06035.1"/>
    <property type="molecule type" value="Genomic_DNA"/>
</dbReference>
<dbReference type="SMART" id="SM00448">
    <property type="entry name" value="REC"/>
    <property type="match status" value="1"/>
</dbReference>
<name>A0A0J1BHL7_RHOIS</name>
<keyword evidence="4" id="KW-0808">Transferase</keyword>
<dbReference type="Pfam" id="PF00072">
    <property type="entry name" value="Response_reg"/>
    <property type="match status" value="1"/>
</dbReference>
<accession>A0A0J1BHL7</accession>
<proteinExistence type="predicted"/>
<feature type="modified residue" description="4-aspartylphosphate" evidence="2">
    <location>
        <position position="48"/>
    </location>
</feature>
<dbReference type="GO" id="GO:0016301">
    <property type="term" value="F:kinase activity"/>
    <property type="evidence" value="ECO:0007669"/>
    <property type="project" value="UniProtKB-KW"/>
</dbReference>
<dbReference type="PATRIC" id="fig|595434.4.peg.1806"/>
<protein>
    <submittedName>
        <fullName evidence="4">Signal transduction histidine kinase CheA</fullName>
    </submittedName>
</protein>
<reference evidence="4" key="1">
    <citation type="submission" date="2015-05" db="EMBL/GenBank/DDBJ databases">
        <title>Permanent draft genome of Rhodopirellula islandicus K833.</title>
        <authorList>
            <person name="Kizina J."/>
            <person name="Richter M."/>
            <person name="Glockner F.O."/>
            <person name="Harder J."/>
        </authorList>
    </citation>
    <scope>NUCLEOTIDE SEQUENCE [LARGE SCALE GENOMIC DNA]</scope>
    <source>
        <strain evidence="4">K833</strain>
    </source>
</reference>
<dbReference type="STRING" id="595434.RISK_001886"/>
<keyword evidence="4" id="KW-0418">Kinase</keyword>
<feature type="domain" description="Response regulatory" evidence="3">
    <location>
        <begin position="1"/>
        <end position="117"/>
    </location>
</feature>
<sequence length="149" mass="16348">MIADDVRVIREQLGHWMRELGYSVVHASCGATALTELRREPTDLVIADIDMPHVSGLHLLQTVRSDADPKVAAIPVIVSSSLEDGEIHRMIAVLGGNAYLRKPVSKEQVVGCVRFITQSNNPMPPGDCSAAAHSVSSRFRRIASEFREF</sequence>
<evidence type="ECO:0000256" key="1">
    <source>
        <dbReference type="ARBA" id="ARBA00022553"/>
    </source>
</evidence>
<dbReference type="InterPro" id="IPR001789">
    <property type="entry name" value="Sig_transdc_resp-reg_receiver"/>
</dbReference>
<organism evidence="4 5">
    <name type="scientific">Rhodopirellula islandica</name>
    <dbReference type="NCBI Taxonomy" id="595434"/>
    <lineage>
        <taxon>Bacteria</taxon>
        <taxon>Pseudomonadati</taxon>
        <taxon>Planctomycetota</taxon>
        <taxon>Planctomycetia</taxon>
        <taxon>Pirellulales</taxon>
        <taxon>Pirellulaceae</taxon>
        <taxon>Rhodopirellula</taxon>
    </lineage>
</organism>
<dbReference type="AlphaFoldDB" id="A0A0J1BHL7"/>
<dbReference type="PROSITE" id="PS50110">
    <property type="entry name" value="RESPONSE_REGULATORY"/>
    <property type="match status" value="1"/>
</dbReference>
<dbReference type="GO" id="GO:0000160">
    <property type="term" value="P:phosphorelay signal transduction system"/>
    <property type="evidence" value="ECO:0007669"/>
    <property type="project" value="InterPro"/>
</dbReference>
<comment type="caution">
    <text evidence="4">The sequence shown here is derived from an EMBL/GenBank/DDBJ whole genome shotgun (WGS) entry which is preliminary data.</text>
</comment>
<keyword evidence="1 2" id="KW-0597">Phosphoprotein</keyword>
<keyword evidence="5" id="KW-1185">Reference proteome</keyword>
<gene>
    <name evidence="4" type="ORF">RISK_001886</name>
</gene>
<evidence type="ECO:0000259" key="3">
    <source>
        <dbReference type="PROSITE" id="PS50110"/>
    </source>
</evidence>
<dbReference type="CDD" id="cd00156">
    <property type="entry name" value="REC"/>
    <property type="match status" value="1"/>
</dbReference>
<evidence type="ECO:0000256" key="2">
    <source>
        <dbReference type="PROSITE-ProRule" id="PRU00169"/>
    </source>
</evidence>
<dbReference type="Proteomes" id="UP000036367">
    <property type="component" value="Unassembled WGS sequence"/>
</dbReference>
<dbReference type="InterPro" id="IPR050595">
    <property type="entry name" value="Bact_response_regulator"/>
</dbReference>
<dbReference type="InterPro" id="IPR011006">
    <property type="entry name" value="CheY-like_superfamily"/>
</dbReference>
<dbReference type="PANTHER" id="PTHR44591:SF23">
    <property type="entry name" value="CHEY SUBFAMILY"/>
    <property type="match status" value="1"/>
</dbReference>
<evidence type="ECO:0000313" key="4">
    <source>
        <dbReference type="EMBL" id="KLU06035.1"/>
    </source>
</evidence>
<dbReference type="SUPFAM" id="SSF52172">
    <property type="entry name" value="CheY-like"/>
    <property type="match status" value="1"/>
</dbReference>
<dbReference type="PANTHER" id="PTHR44591">
    <property type="entry name" value="STRESS RESPONSE REGULATOR PROTEIN 1"/>
    <property type="match status" value="1"/>
</dbReference>
<dbReference type="Gene3D" id="3.40.50.2300">
    <property type="match status" value="1"/>
</dbReference>